<dbReference type="InterPro" id="IPR008921">
    <property type="entry name" value="DNA_pol3_clamp-load_cplx_C"/>
</dbReference>
<dbReference type="Pfam" id="PF08542">
    <property type="entry name" value="Rep_fac_C"/>
    <property type="match status" value="1"/>
</dbReference>
<dbReference type="EMBL" id="QOKY01000126">
    <property type="protein sequence ID" value="RMZ57590.1"/>
    <property type="molecule type" value="Genomic_DNA"/>
</dbReference>
<organism evidence="9 11">
    <name type="scientific">Auxenochlorella protothecoides</name>
    <name type="common">Green microalga</name>
    <name type="synonym">Chlorella protothecoides</name>
    <dbReference type="NCBI Taxonomy" id="3075"/>
    <lineage>
        <taxon>Eukaryota</taxon>
        <taxon>Viridiplantae</taxon>
        <taxon>Chlorophyta</taxon>
        <taxon>core chlorophytes</taxon>
        <taxon>Trebouxiophyceae</taxon>
        <taxon>Chlorellales</taxon>
        <taxon>Chlorellaceae</taxon>
        <taxon>Auxenochlorella</taxon>
    </lineage>
</organism>
<evidence type="ECO:0000259" key="8">
    <source>
        <dbReference type="SMART" id="SM00382"/>
    </source>
</evidence>
<comment type="subcellular location">
    <subcellularLocation>
        <location evidence="1">Nucleus</location>
    </subcellularLocation>
</comment>
<dbReference type="SUPFAM" id="SSF48019">
    <property type="entry name" value="post-AAA+ oligomerization domain-like"/>
    <property type="match status" value="1"/>
</dbReference>
<keyword evidence="4" id="KW-0235">DNA replication</keyword>
<sequence length="327" mass="36008">MVVTSETPWSEKYRPQTLDEVAFHKDIIDTIKKLLNENQLPHLLLYGPPGTGKTSTILALARQMYGPGAANMVLELNASDDRGIGIVRNEIQDFAGTRSIFNNKFKLIILDECDAMTRDAQMALRRVMEKYVRNARFCLICNFVSKIIPALQSRCTRFRFQPLPPSFVTERLTSICALEKVPTTPEGLEALVQLGEGDMRRVLNLLQSVVMSAGEVSEVSAYTCAGRPLPADIESAMHWLLNEPLTAAMEKLTDLQRSKGVALVDILQALHPFVFRIGMPPEVRIELVRSLASVEHRLAFGTSEKLQLGAVVGAFAAAKAGIVASAS</sequence>
<dbReference type="GeneID" id="23615446"/>
<comment type="subunit">
    <text evidence="3">Heterotetramer of subunits RFC2, RFC3, RFC4 and RFC5 that can form a complex with RFC1.</text>
</comment>
<dbReference type="AlphaFoldDB" id="A0A087ST37"/>
<evidence type="ECO:0000256" key="3">
    <source>
        <dbReference type="ARBA" id="ARBA00011480"/>
    </source>
</evidence>
<evidence type="ECO:0000313" key="10">
    <source>
        <dbReference type="EMBL" id="RMZ57590.1"/>
    </source>
</evidence>
<dbReference type="GO" id="GO:0003677">
    <property type="term" value="F:DNA binding"/>
    <property type="evidence" value="ECO:0007669"/>
    <property type="project" value="InterPro"/>
</dbReference>
<dbReference type="OrthoDB" id="4199794at2759"/>
<dbReference type="FunFam" id="3.40.50.300:FF:000129">
    <property type="entry name" value="Replication factor C subunit 5"/>
    <property type="match status" value="1"/>
</dbReference>
<dbReference type="InterPro" id="IPR003959">
    <property type="entry name" value="ATPase_AAA_core"/>
</dbReference>
<evidence type="ECO:0000256" key="5">
    <source>
        <dbReference type="ARBA" id="ARBA00022741"/>
    </source>
</evidence>
<dbReference type="RefSeq" id="XP_011401940.1">
    <property type="nucleotide sequence ID" value="XM_011403638.1"/>
</dbReference>
<dbReference type="GO" id="GO:0003689">
    <property type="term" value="F:DNA clamp loader activity"/>
    <property type="evidence" value="ECO:0007669"/>
    <property type="project" value="TreeGrafter"/>
</dbReference>
<dbReference type="NCBIfam" id="NF001679">
    <property type="entry name" value="PRK00440.1"/>
    <property type="match status" value="1"/>
</dbReference>
<dbReference type="PANTHER" id="PTHR11669">
    <property type="entry name" value="REPLICATION FACTOR C / DNA POLYMERASE III GAMMA-TAU SUBUNIT"/>
    <property type="match status" value="1"/>
</dbReference>
<dbReference type="GO" id="GO:0005524">
    <property type="term" value="F:ATP binding"/>
    <property type="evidence" value="ECO:0007669"/>
    <property type="project" value="UniProtKB-KW"/>
</dbReference>
<evidence type="ECO:0000256" key="2">
    <source>
        <dbReference type="ARBA" id="ARBA00005378"/>
    </source>
</evidence>
<dbReference type="Gene3D" id="3.40.50.300">
    <property type="entry name" value="P-loop containing nucleotide triphosphate hydrolases"/>
    <property type="match status" value="1"/>
</dbReference>
<dbReference type="KEGG" id="apro:F751_4055"/>
<dbReference type="SUPFAM" id="SSF52540">
    <property type="entry name" value="P-loop containing nucleoside triphosphate hydrolases"/>
    <property type="match status" value="1"/>
</dbReference>
<dbReference type="eggNOG" id="KOG0990">
    <property type="taxonomic scope" value="Eukaryota"/>
</dbReference>
<dbReference type="InterPro" id="IPR013748">
    <property type="entry name" value="Rep_factorC_C"/>
</dbReference>
<dbReference type="SMART" id="SM00382">
    <property type="entry name" value="AAA"/>
    <property type="match status" value="1"/>
</dbReference>
<dbReference type="STRING" id="3075.A0A087ST37"/>
<dbReference type="Pfam" id="PF00004">
    <property type="entry name" value="AAA"/>
    <property type="match status" value="1"/>
</dbReference>
<dbReference type="CDD" id="cd18140">
    <property type="entry name" value="HLD_clamp_RFC"/>
    <property type="match status" value="1"/>
</dbReference>
<gene>
    <name evidence="10" type="ORF">APUTEX25_001790</name>
    <name evidence="9" type="ORF">F751_4055</name>
</gene>
<evidence type="ECO:0000313" key="11">
    <source>
        <dbReference type="Proteomes" id="UP000028924"/>
    </source>
</evidence>
<dbReference type="GO" id="GO:0006281">
    <property type="term" value="P:DNA repair"/>
    <property type="evidence" value="ECO:0007669"/>
    <property type="project" value="TreeGrafter"/>
</dbReference>
<evidence type="ECO:0000256" key="4">
    <source>
        <dbReference type="ARBA" id="ARBA00022705"/>
    </source>
</evidence>
<reference evidence="9 11" key="1">
    <citation type="journal article" date="2014" name="BMC Genomics">
        <title>Oil accumulation mechanisms of the oleaginous microalga Chlorella protothecoides revealed through its genome, transcriptomes, and proteomes.</title>
        <authorList>
            <person name="Gao C."/>
            <person name="Wang Y."/>
            <person name="Shen Y."/>
            <person name="Yan D."/>
            <person name="He X."/>
            <person name="Dai J."/>
            <person name="Wu Q."/>
        </authorList>
    </citation>
    <scope>NUCLEOTIDE SEQUENCE [LARGE SCALE GENOMIC DNA]</scope>
    <source>
        <strain evidence="9 11">0710</strain>
    </source>
</reference>
<dbReference type="Gene3D" id="1.20.272.10">
    <property type="match status" value="1"/>
</dbReference>
<protein>
    <submittedName>
        <fullName evidence="9">Replication factor C subunit 5</fullName>
    </submittedName>
</protein>
<proteinExistence type="inferred from homology"/>
<dbReference type="InterPro" id="IPR050238">
    <property type="entry name" value="DNA_Rep/Repair_Clamp_Loader"/>
</dbReference>
<dbReference type="InterPro" id="IPR027417">
    <property type="entry name" value="P-loop_NTPase"/>
</dbReference>
<keyword evidence="11" id="KW-1185">Reference proteome</keyword>
<evidence type="ECO:0000313" key="12">
    <source>
        <dbReference type="Proteomes" id="UP000279271"/>
    </source>
</evidence>
<feature type="domain" description="AAA+ ATPase" evidence="8">
    <location>
        <begin position="39"/>
        <end position="166"/>
    </location>
</feature>
<evidence type="ECO:0000256" key="6">
    <source>
        <dbReference type="ARBA" id="ARBA00022840"/>
    </source>
</evidence>
<dbReference type="GO" id="GO:0005634">
    <property type="term" value="C:nucleus"/>
    <property type="evidence" value="ECO:0007669"/>
    <property type="project" value="UniProtKB-SubCell"/>
</dbReference>
<keyword evidence="6" id="KW-0067">ATP-binding</keyword>
<evidence type="ECO:0000313" key="9">
    <source>
        <dbReference type="EMBL" id="KFM28891.1"/>
    </source>
</evidence>
<keyword evidence="5" id="KW-0547">Nucleotide-binding</keyword>
<dbReference type="FunFam" id="1.20.272.10:FF:000004">
    <property type="entry name" value="Replication factor C subunit 5"/>
    <property type="match status" value="1"/>
</dbReference>
<dbReference type="GO" id="GO:0016887">
    <property type="term" value="F:ATP hydrolysis activity"/>
    <property type="evidence" value="ECO:0007669"/>
    <property type="project" value="InterPro"/>
</dbReference>
<reference evidence="10" key="3">
    <citation type="submission" date="2018-10" db="EMBL/GenBank/DDBJ databases">
        <authorList>
            <person name="Hovde B."/>
            <person name="Zhang X."/>
        </authorList>
    </citation>
    <scope>NUCLEOTIDE SEQUENCE [LARGE SCALE GENOMIC DNA]</scope>
    <source>
        <strain evidence="10">UTEX 25</strain>
    </source>
</reference>
<dbReference type="GO" id="GO:0006261">
    <property type="term" value="P:DNA-templated DNA replication"/>
    <property type="evidence" value="ECO:0007669"/>
    <property type="project" value="TreeGrafter"/>
</dbReference>
<reference evidence="10" key="4">
    <citation type="submission" date="2018-11" db="EMBL/GenBank/DDBJ databases">
        <title>Characterization of plant carbon substrate utilization by Auxenochlorella protothecoides.</title>
        <authorList>
            <person name="Vogler B.W."/>
            <person name="Starkenburg S.R."/>
            <person name="Sudasinghe N."/>
            <person name="Schambach J.Y."/>
            <person name="Rollin J.A."/>
            <person name="Pattathil S."/>
            <person name="Barry A.N."/>
        </authorList>
    </citation>
    <scope>NUCLEOTIDE SEQUENCE [LARGE SCALE GENOMIC DNA]</scope>
    <source>
        <strain evidence="10">UTEX 25</strain>
    </source>
</reference>
<dbReference type="GO" id="GO:0005663">
    <property type="term" value="C:DNA replication factor C complex"/>
    <property type="evidence" value="ECO:0007669"/>
    <property type="project" value="TreeGrafter"/>
</dbReference>
<keyword evidence="7" id="KW-0539">Nucleus</keyword>
<evidence type="ECO:0000256" key="7">
    <source>
        <dbReference type="ARBA" id="ARBA00023242"/>
    </source>
</evidence>
<dbReference type="InterPro" id="IPR047854">
    <property type="entry name" value="RFC_lid"/>
</dbReference>
<comment type="similarity">
    <text evidence="2">Belongs to the activator 1 small subunits family.</text>
</comment>
<dbReference type="InterPro" id="IPR003593">
    <property type="entry name" value="AAA+_ATPase"/>
</dbReference>
<dbReference type="PANTHER" id="PTHR11669:SF9">
    <property type="entry name" value="REPLICATION FACTOR C SUBUNIT 5"/>
    <property type="match status" value="1"/>
</dbReference>
<evidence type="ECO:0000256" key="1">
    <source>
        <dbReference type="ARBA" id="ARBA00004123"/>
    </source>
</evidence>
<reference evidence="12" key="2">
    <citation type="journal article" date="2018" name="Algal Res.">
        <title>Characterization of plant carbon substrate utilization by Auxenochlorella protothecoides.</title>
        <authorList>
            <person name="Vogler B.W."/>
            <person name="Starkenburg S.R."/>
            <person name="Sudasinghe N."/>
            <person name="Schambach J.Y."/>
            <person name="Rollin J.A."/>
            <person name="Pattathil S."/>
            <person name="Barry A.N."/>
        </authorList>
    </citation>
    <scope>NUCLEOTIDE SEQUENCE [LARGE SCALE GENOMIC DNA]</scope>
    <source>
        <strain evidence="12">UTEX 25</strain>
    </source>
</reference>
<dbReference type="Proteomes" id="UP000028924">
    <property type="component" value="Unassembled WGS sequence"/>
</dbReference>
<accession>A0A087ST37</accession>
<name>A0A087ST37_AUXPR</name>
<dbReference type="Proteomes" id="UP000279271">
    <property type="component" value="Unassembled WGS sequence"/>
</dbReference>
<dbReference type="EMBL" id="KL662184">
    <property type="protein sequence ID" value="KFM28891.1"/>
    <property type="molecule type" value="Genomic_DNA"/>
</dbReference>
<dbReference type="CDD" id="cd00009">
    <property type="entry name" value="AAA"/>
    <property type="match status" value="1"/>
</dbReference>
<dbReference type="Gene3D" id="1.10.8.60">
    <property type="match status" value="1"/>
</dbReference>